<dbReference type="Proteomes" id="UP000074294">
    <property type="component" value="Unassembled WGS sequence"/>
</dbReference>
<organism evidence="1 2">
    <name type="scientific">Hadarchaeum yellowstonense</name>
    <dbReference type="NCBI Taxonomy" id="1776334"/>
    <lineage>
        <taxon>Archaea</taxon>
        <taxon>Methanobacteriati</taxon>
        <taxon>Candidatus Hadarchaeota</taxon>
        <taxon>Candidatus Hadarchaeia</taxon>
        <taxon>Candidatus Hadarchaeales</taxon>
        <taxon>Candidatus Hadarchaeaceae</taxon>
        <taxon>Candidatus Hadarchaeum</taxon>
    </lineage>
</organism>
<proteinExistence type="predicted"/>
<protein>
    <submittedName>
        <fullName evidence="1">Uncharacterized protein</fullName>
    </submittedName>
</protein>
<gene>
    <name evidence="1" type="ORF">APZ16_04465</name>
</gene>
<evidence type="ECO:0000313" key="2">
    <source>
        <dbReference type="Proteomes" id="UP000074294"/>
    </source>
</evidence>
<reference evidence="1 2" key="1">
    <citation type="journal article" date="2016" name="Nat. Microbiol.">
        <title>Genomic inference of the metabolism of cosmopolitan subsurface Archaea, Hadesarchaea.</title>
        <authorList>
            <person name="Baker B.J."/>
            <person name="Saw J.H."/>
            <person name="Lind A.E."/>
            <person name="Lazar C.S."/>
            <person name="Hinrichs K.-U."/>
            <person name="Teske A.P."/>
            <person name="Ettema T.J."/>
        </authorList>
    </citation>
    <scope>NUCLEOTIDE SEQUENCE [LARGE SCALE GENOMIC DNA]</scope>
</reference>
<evidence type="ECO:0000313" key="1">
    <source>
        <dbReference type="EMBL" id="KUO40636.1"/>
    </source>
</evidence>
<sequence>MVSVRLSQEMLDWVDQKAKELNEASGNNPGYNRSTIIKIALDRLKQSEELDDERDRLIFLRRIKKVIR</sequence>
<dbReference type="EMBL" id="LQMQ01000038">
    <property type="protein sequence ID" value="KUO40636.1"/>
    <property type="molecule type" value="Genomic_DNA"/>
</dbReference>
<comment type="caution">
    <text evidence="1">The sequence shown here is derived from an EMBL/GenBank/DDBJ whole genome shotgun (WGS) entry which is preliminary data.</text>
</comment>
<name>A0A147JVT5_HADYE</name>
<accession>A0A147JVT5</accession>
<dbReference type="AlphaFoldDB" id="A0A147JVT5"/>
<dbReference type="STRING" id="1776334.APZ16_04465"/>